<comment type="subcellular location">
    <subcellularLocation>
        <location evidence="2">Cell membrane</location>
        <topology evidence="2">Peripheral membrane protein</topology>
    </subcellularLocation>
    <subcellularLocation>
        <location evidence="3">Cytoplasm</location>
    </subcellularLocation>
    <subcellularLocation>
        <location evidence="1">Nucleus</location>
    </subcellularLocation>
</comment>
<evidence type="ECO:0000256" key="1">
    <source>
        <dbReference type="ARBA" id="ARBA00004123"/>
    </source>
</evidence>
<evidence type="ECO:0000256" key="9">
    <source>
        <dbReference type="ARBA" id="ARBA00023136"/>
    </source>
</evidence>
<keyword evidence="10" id="KW-0539">Nucleus</keyword>
<organism evidence="14 15">
    <name type="scientific">Salmo salar</name>
    <name type="common">Atlantic salmon</name>
    <dbReference type="NCBI Taxonomy" id="8030"/>
    <lineage>
        <taxon>Eukaryota</taxon>
        <taxon>Metazoa</taxon>
        <taxon>Chordata</taxon>
        <taxon>Craniata</taxon>
        <taxon>Vertebrata</taxon>
        <taxon>Euteleostomi</taxon>
        <taxon>Actinopterygii</taxon>
        <taxon>Neopterygii</taxon>
        <taxon>Teleostei</taxon>
        <taxon>Protacanthopterygii</taxon>
        <taxon>Salmoniformes</taxon>
        <taxon>Salmonidae</taxon>
        <taxon>Salmoninae</taxon>
        <taxon>Salmo</taxon>
    </lineage>
</organism>
<evidence type="ECO:0000256" key="4">
    <source>
        <dbReference type="ARBA" id="ARBA00022475"/>
    </source>
</evidence>
<reference evidence="15" key="1">
    <citation type="submission" date="2025-08" db="UniProtKB">
        <authorList>
            <consortium name="RefSeq"/>
        </authorList>
    </citation>
    <scope>IDENTIFICATION</scope>
</reference>
<dbReference type="CDD" id="cd13271">
    <property type="entry name" value="PH2_TAPP1_2"/>
    <property type="match status" value="1"/>
</dbReference>
<dbReference type="PROSITE" id="PS50003">
    <property type="entry name" value="PH_DOMAIN"/>
    <property type="match status" value="2"/>
</dbReference>
<evidence type="ECO:0000256" key="8">
    <source>
        <dbReference type="ARBA" id="ARBA00023121"/>
    </source>
</evidence>
<evidence type="ECO:0000256" key="2">
    <source>
        <dbReference type="ARBA" id="ARBA00004202"/>
    </source>
</evidence>
<proteinExistence type="predicted"/>
<dbReference type="Proteomes" id="UP001652741">
    <property type="component" value="Chromosome ssa24"/>
</dbReference>
<evidence type="ECO:0000313" key="15">
    <source>
        <dbReference type="RefSeq" id="XP_014026205.1"/>
    </source>
</evidence>
<evidence type="ECO:0000256" key="3">
    <source>
        <dbReference type="ARBA" id="ARBA00004496"/>
    </source>
</evidence>
<dbReference type="GO" id="GO:0008289">
    <property type="term" value="F:lipid binding"/>
    <property type="evidence" value="ECO:0007669"/>
    <property type="project" value="UniProtKB-KW"/>
</dbReference>
<evidence type="ECO:0000256" key="7">
    <source>
        <dbReference type="ARBA" id="ARBA00022737"/>
    </source>
</evidence>
<dbReference type="RefSeq" id="XP_014026205.1">
    <property type="nucleotide sequence ID" value="XM_014170730.2"/>
</dbReference>
<evidence type="ECO:0000256" key="10">
    <source>
        <dbReference type="ARBA" id="ARBA00023242"/>
    </source>
</evidence>
<keyword evidence="8" id="KW-0446">Lipid-binding</keyword>
<keyword evidence="6" id="KW-0597">Phosphoprotein</keyword>
<dbReference type="InterPro" id="IPR051707">
    <property type="entry name" value="PI-Interact_SigTrans_Reg"/>
</dbReference>
<evidence type="ECO:0000256" key="5">
    <source>
        <dbReference type="ARBA" id="ARBA00022490"/>
    </source>
</evidence>
<evidence type="ECO:0000256" key="12">
    <source>
        <dbReference type="SAM" id="MobiDB-lite"/>
    </source>
</evidence>
<dbReference type="FunFam" id="2.30.29.30:FF:000049">
    <property type="entry name" value="pleckstrin homology domain-containing family A member 1 isoform X1"/>
    <property type="match status" value="1"/>
</dbReference>
<dbReference type="GO" id="GO:0005886">
    <property type="term" value="C:plasma membrane"/>
    <property type="evidence" value="ECO:0007669"/>
    <property type="project" value="UniProtKB-SubCell"/>
</dbReference>
<dbReference type="GeneID" id="106585005"/>
<comment type="function">
    <text evidence="11">Binds specifically to phosphatidylinositol 3,4-diphosphate (PtdIns3,4P2), but not to other phosphoinositides. May recruit other proteins to the plasma membrane.</text>
</comment>
<gene>
    <name evidence="15" type="primary">LOC106585005</name>
</gene>
<feature type="compositionally biased region" description="Low complexity" evidence="12">
    <location>
        <begin position="355"/>
        <end position="384"/>
    </location>
</feature>
<protein>
    <submittedName>
        <fullName evidence="15">Pleckstrin homology domain-containing family A member 2 isoform X1</fullName>
    </submittedName>
</protein>
<dbReference type="SUPFAM" id="SSF50729">
    <property type="entry name" value="PH domain-like"/>
    <property type="match status" value="2"/>
</dbReference>
<keyword evidence="4" id="KW-1003">Cell membrane</keyword>
<keyword evidence="9" id="KW-0472">Membrane</keyword>
<evidence type="ECO:0000259" key="13">
    <source>
        <dbReference type="PROSITE" id="PS50003"/>
    </source>
</evidence>
<name>A0A1S3PF30_SALSA</name>
<accession>A0A1S3PF30</accession>
<dbReference type="InterPro" id="IPR001849">
    <property type="entry name" value="PH_domain"/>
</dbReference>
<dbReference type="OrthoDB" id="185175at2759"/>
<keyword evidence="14" id="KW-1185">Reference proteome</keyword>
<feature type="domain" description="PH" evidence="13">
    <location>
        <begin position="179"/>
        <end position="279"/>
    </location>
</feature>
<evidence type="ECO:0000256" key="6">
    <source>
        <dbReference type="ARBA" id="ARBA00022553"/>
    </source>
</evidence>
<dbReference type="InterPro" id="IPR011993">
    <property type="entry name" value="PH-like_dom_sf"/>
</dbReference>
<sequence length="444" mass="49151">MPYVDRQNRVCGFLDIEEKEGSSRFQRRYFILDTQGNTLQWYMDNPQNLPSGANAVGILQLTYISKVSEATGKQKSKTEFCFVINAVSRRYFLHANDAADLKDWVLALNKATKITVPKAGPLQPRSEVSTVTGEAGGKRLAYKTEIIGGVVVHTPIYQNEGEEMEVGDRRVSSVGSRPGVLRCGYCVKQGNVRKSWKRRFFTLDHNAVSYYKCEMDKEPLRAVPLRDIQKVHECLVKSGDLLMRDNLFEIITSSRVFYVQTDTPEDMQGWIRDIELKIQDFRGPAKVKGSVFTFASSLYRHGNSSHPPSVFRGRQGDDRRPPLVKSCSVAPGWQPWTPVPQREAPALGTLDKDSPFSNLPSSLSSRSTSSSTSSSSSSPSTPTLIPQGVPAPALASGVGVPACPGPIAPDPSSSRRRHRSQPQPPKDRSFPFSLDDDGIRTTDV</sequence>
<dbReference type="SMART" id="SM00233">
    <property type="entry name" value="PH"/>
    <property type="match status" value="2"/>
</dbReference>
<dbReference type="KEGG" id="sasa:106585005"/>
<dbReference type="PANTHER" id="PTHR14336:SF5">
    <property type="entry name" value="PLECKSTRIN HOMOLOGY DOMAIN-CONTAINING FAMILY A MEMBER 2"/>
    <property type="match status" value="1"/>
</dbReference>
<feature type="region of interest" description="Disordered" evidence="12">
    <location>
        <begin position="304"/>
        <end position="444"/>
    </location>
</feature>
<dbReference type="Gene3D" id="2.30.29.30">
    <property type="entry name" value="Pleckstrin-homology domain (PH domain)/Phosphotyrosine-binding domain (PTB)"/>
    <property type="match status" value="2"/>
</dbReference>
<dbReference type="FunFam" id="2.30.29.30:FF:000042">
    <property type="entry name" value="pleckstrin homology domain-containing family A member 1 isoform X2"/>
    <property type="match status" value="1"/>
</dbReference>
<feature type="domain" description="PH" evidence="13">
    <location>
        <begin position="7"/>
        <end position="113"/>
    </location>
</feature>
<keyword evidence="7" id="KW-0677">Repeat</keyword>
<evidence type="ECO:0000313" key="14">
    <source>
        <dbReference type="Proteomes" id="UP001652741"/>
    </source>
</evidence>
<dbReference type="GO" id="GO:0005737">
    <property type="term" value="C:cytoplasm"/>
    <property type="evidence" value="ECO:0007669"/>
    <property type="project" value="UniProtKB-SubCell"/>
</dbReference>
<dbReference type="GO" id="GO:0005634">
    <property type="term" value="C:nucleus"/>
    <property type="evidence" value="ECO:0007669"/>
    <property type="project" value="UniProtKB-SubCell"/>
</dbReference>
<dbReference type="PANTHER" id="PTHR14336">
    <property type="entry name" value="TANDEM PH DOMAIN CONTAINING PROTEIN"/>
    <property type="match status" value="1"/>
</dbReference>
<keyword evidence="5" id="KW-0963">Cytoplasm</keyword>
<dbReference type="AlphaFoldDB" id="A0A1S3PF30"/>
<evidence type="ECO:0000256" key="11">
    <source>
        <dbReference type="ARBA" id="ARBA00059661"/>
    </source>
</evidence>
<dbReference type="Pfam" id="PF00169">
    <property type="entry name" value="PH"/>
    <property type="match status" value="2"/>
</dbReference>